<dbReference type="EC" id="2.1.1.228" evidence="5 15"/>
<keyword evidence="8 15" id="KW-0489">Methyltransferase</keyword>
<evidence type="ECO:0000256" key="10">
    <source>
        <dbReference type="ARBA" id="ARBA00022691"/>
    </source>
</evidence>
<accession>A0A7M1SWY1</accession>
<keyword evidence="11 15" id="KW-0819">tRNA processing</keyword>
<dbReference type="GO" id="GO:0002939">
    <property type="term" value="P:tRNA N1-guanine methylation"/>
    <property type="evidence" value="ECO:0007669"/>
    <property type="project" value="TreeGrafter"/>
</dbReference>
<dbReference type="EMBL" id="CP063169">
    <property type="protein sequence ID" value="QOR72069.1"/>
    <property type="molecule type" value="Genomic_DNA"/>
</dbReference>
<dbReference type="Pfam" id="PF01746">
    <property type="entry name" value="tRNA_m1G_MT"/>
    <property type="match status" value="1"/>
</dbReference>
<feature type="binding site" evidence="15">
    <location>
        <begin position="144"/>
        <end position="149"/>
    </location>
    <ligand>
        <name>S-adenosyl-L-methionine</name>
        <dbReference type="ChEBI" id="CHEBI:59789"/>
    </ligand>
</feature>
<keyword evidence="9 15" id="KW-0808">Transferase</keyword>
<proteinExistence type="inferred from homology"/>
<protein>
    <recommendedName>
        <fullName evidence="6 15">tRNA (guanine-N(1)-)-methyltransferase</fullName>
        <ecNumber evidence="5 15">2.1.1.228</ecNumber>
    </recommendedName>
    <alternativeName>
        <fullName evidence="12 15">M1G-methyltransferase</fullName>
    </alternativeName>
    <alternativeName>
        <fullName evidence="13 15">tRNA [GM37] methyltransferase</fullName>
    </alternativeName>
</protein>
<dbReference type="CDD" id="cd18080">
    <property type="entry name" value="TrmD-like"/>
    <property type="match status" value="1"/>
</dbReference>
<dbReference type="GO" id="GO:0016747">
    <property type="term" value="F:acyltransferase activity, transferring groups other than amino-acyl groups"/>
    <property type="evidence" value="ECO:0007669"/>
    <property type="project" value="InterPro"/>
</dbReference>
<dbReference type="HAMAP" id="MF_00605">
    <property type="entry name" value="TrmD"/>
    <property type="match status" value="1"/>
</dbReference>
<dbReference type="PROSITE" id="PS51186">
    <property type="entry name" value="GNAT"/>
    <property type="match status" value="1"/>
</dbReference>
<evidence type="ECO:0000313" key="18">
    <source>
        <dbReference type="Proteomes" id="UP000593758"/>
    </source>
</evidence>
<comment type="subunit">
    <text evidence="4 15">Homodimer.</text>
</comment>
<dbReference type="InterPro" id="IPR016009">
    <property type="entry name" value="tRNA_MeTrfase_TRMD/TRM10"/>
</dbReference>
<dbReference type="NCBIfam" id="NF000648">
    <property type="entry name" value="PRK00026.1"/>
    <property type="match status" value="1"/>
</dbReference>
<evidence type="ECO:0000256" key="11">
    <source>
        <dbReference type="ARBA" id="ARBA00022694"/>
    </source>
</evidence>
<dbReference type="GO" id="GO:0052906">
    <property type="term" value="F:tRNA (guanine(37)-N1)-methyltransferase activity"/>
    <property type="evidence" value="ECO:0007669"/>
    <property type="project" value="UniProtKB-UniRule"/>
</dbReference>
<comment type="similarity">
    <text evidence="3 15">Belongs to the RNA methyltransferase TrmD family.</text>
</comment>
<sequence>MNGRIDIVTIFPGYLAPLDLSLVGKARSEGVLDVGVHDLRDWTADRHRTVDDTPFGGGAGMVMRPDVWGTALDDVLLTEADSRTLVLPTPAGERFTQAMAEELALLVCAGGQIAFACGRYEGIDARVAEHYANRDDVTVREVSIGDYVLNGGEVAALVITEAVARLLPGVIGNPQSLVEESHGSAGLLEYPVYTKPPTWRDLDVPEVLRSGDHGRIGTWRRARAVERTARRRPDLLARHAPPRVREAKAIDAEAIADVAARTFPLACPPHLNDADAGAFVAEQLDAAAFRRYLRSRDRDVLVAEVAGAVVGYAMLVRARPTAPDVLSAVSAETTAELSKCYVLPEHHRTQVAAELMAGTLEQARQRGVRAVWLGVNQSNERAQRFYRKHGFTRVGTRQFTVGNSVESDYVMERTLEP</sequence>
<comment type="catalytic activity">
    <reaction evidence="14 15">
        <text>guanosine(37) in tRNA + S-adenosyl-L-methionine = N(1)-methylguanosine(37) in tRNA + S-adenosyl-L-homocysteine + H(+)</text>
        <dbReference type="Rhea" id="RHEA:36899"/>
        <dbReference type="Rhea" id="RHEA-COMP:10145"/>
        <dbReference type="Rhea" id="RHEA-COMP:10147"/>
        <dbReference type="ChEBI" id="CHEBI:15378"/>
        <dbReference type="ChEBI" id="CHEBI:57856"/>
        <dbReference type="ChEBI" id="CHEBI:59789"/>
        <dbReference type="ChEBI" id="CHEBI:73542"/>
        <dbReference type="ChEBI" id="CHEBI:74269"/>
        <dbReference type="EC" id="2.1.1.228"/>
    </reaction>
</comment>
<dbReference type="InterPro" id="IPR002649">
    <property type="entry name" value="tRNA_m1G_MeTrfase_TrmD"/>
</dbReference>
<feature type="domain" description="N-acetyltransferase" evidence="16">
    <location>
        <begin position="242"/>
        <end position="416"/>
    </location>
</feature>
<evidence type="ECO:0000256" key="9">
    <source>
        <dbReference type="ARBA" id="ARBA00022679"/>
    </source>
</evidence>
<dbReference type="KEGG" id="halt:IM660_07460"/>
<dbReference type="InterPro" id="IPR000182">
    <property type="entry name" value="GNAT_dom"/>
</dbReference>
<evidence type="ECO:0000256" key="15">
    <source>
        <dbReference type="HAMAP-Rule" id="MF_00605"/>
    </source>
</evidence>
<evidence type="ECO:0000256" key="7">
    <source>
        <dbReference type="ARBA" id="ARBA00022490"/>
    </source>
</evidence>
<dbReference type="PANTHER" id="PTHR46417">
    <property type="entry name" value="TRNA (GUANINE-N(1)-)-METHYLTRANSFERASE"/>
    <property type="match status" value="1"/>
</dbReference>
<dbReference type="InterPro" id="IPR029028">
    <property type="entry name" value="Alpha/beta_knot_MTases"/>
</dbReference>
<evidence type="ECO:0000256" key="4">
    <source>
        <dbReference type="ARBA" id="ARBA00011738"/>
    </source>
</evidence>
<dbReference type="InterPro" id="IPR029026">
    <property type="entry name" value="tRNA_m1G_MTases_N"/>
</dbReference>
<dbReference type="SUPFAM" id="SSF75217">
    <property type="entry name" value="alpha/beta knot"/>
    <property type="match status" value="1"/>
</dbReference>
<dbReference type="Proteomes" id="UP000593758">
    <property type="component" value="Chromosome"/>
</dbReference>
<organism evidence="17 18">
    <name type="scientific">Ruania alkalisoli</name>
    <dbReference type="NCBI Taxonomy" id="2779775"/>
    <lineage>
        <taxon>Bacteria</taxon>
        <taxon>Bacillati</taxon>
        <taxon>Actinomycetota</taxon>
        <taxon>Actinomycetes</taxon>
        <taxon>Micrococcales</taxon>
        <taxon>Ruaniaceae</taxon>
        <taxon>Ruania</taxon>
    </lineage>
</organism>
<keyword evidence="7 15" id="KW-0963">Cytoplasm</keyword>
<evidence type="ECO:0000256" key="12">
    <source>
        <dbReference type="ARBA" id="ARBA00029736"/>
    </source>
</evidence>
<dbReference type="Gene3D" id="1.10.1270.20">
    <property type="entry name" value="tRNA(m1g37)methyltransferase, domain 2"/>
    <property type="match status" value="1"/>
</dbReference>
<dbReference type="SUPFAM" id="SSF55729">
    <property type="entry name" value="Acyl-CoA N-acyltransferases (Nat)"/>
    <property type="match status" value="1"/>
</dbReference>
<evidence type="ECO:0000256" key="1">
    <source>
        <dbReference type="ARBA" id="ARBA00002634"/>
    </source>
</evidence>
<comment type="function">
    <text evidence="1 15">Specifically methylates guanosine-37 in various tRNAs.</text>
</comment>
<dbReference type="Gene3D" id="3.40.1280.10">
    <property type="match status" value="1"/>
</dbReference>
<evidence type="ECO:0000313" key="17">
    <source>
        <dbReference type="EMBL" id="QOR72069.1"/>
    </source>
</evidence>
<evidence type="ECO:0000256" key="13">
    <source>
        <dbReference type="ARBA" id="ARBA00033392"/>
    </source>
</evidence>
<dbReference type="CDD" id="cd04301">
    <property type="entry name" value="NAT_SF"/>
    <property type="match status" value="1"/>
</dbReference>
<evidence type="ECO:0000256" key="6">
    <source>
        <dbReference type="ARBA" id="ARBA00014679"/>
    </source>
</evidence>
<keyword evidence="18" id="KW-1185">Reference proteome</keyword>
<evidence type="ECO:0000256" key="3">
    <source>
        <dbReference type="ARBA" id="ARBA00007630"/>
    </source>
</evidence>
<dbReference type="PANTHER" id="PTHR46417:SF1">
    <property type="entry name" value="TRNA (GUANINE-N(1)-)-METHYLTRANSFERASE"/>
    <property type="match status" value="1"/>
</dbReference>
<dbReference type="GO" id="GO:0005829">
    <property type="term" value="C:cytosol"/>
    <property type="evidence" value="ECO:0007669"/>
    <property type="project" value="TreeGrafter"/>
</dbReference>
<evidence type="ECO:0000256" key="14">
    <source>
        <dbReference type="ARBA" id="ARBA00047783"/>
    </source>
</evidence>
<dbReference type="AlphaFoldDB" id="A0A7M1SWY1"/>
<comment type="subcellular location">
    <subcellularLocation>
        <location evidence="2 15">Cytoplasm</location>
    </subcellularLocation>
</comment>
<evidence type="ECO:0000256" key="2">
    <source>
        <dbReference type="ARBA" id="ARBA00004496"/>
    </source>
</evidence>
<evidence type="ECO:0000259" key="16">
    <source>
        <dbReference type="PROSITE" id="PS51186"/>
    </source>
</evidence>
<dbReference type="RefSeq" id="WP_193498714.1">
    <property type="nucleotide sequence ID" value="NZ_CP063169.1"/>
</dbReference>
<dbReference type="Pfam" id="PF00583">
    <property type="entry name" value="Acetyltransf_1"/>
    <property type="match status" value="1"/>
</dbReference>
<reference evidence="17 18" key="1">
    <citation type="submission" date="2020-10" db="EMBL/GenBank/DDBJ databases">
        <title>Haloactinobacterium sp. RN3S43, a bacterium isolated from saline soil.</title>
        <authorList>
            <person name="Sun J.-Q."/>
        </authorList>
    </citation>
    <scope>NUCLEOTIDE SEQUENCE [LARGE SCALE GENOMIC DNA]</scope>
    <source>
        <strain evidence="17 18">RN3S43</strain>
    </source>
</reference>
<name>A0A7M1SWY1_9MICO</name>
<gene>
    <name evidence="15 17" type="primary">trmD</name>
    <name evidence="17" type="ORF">IM660_07460</name>
</gene>
<evidence type="ECO:0000256" key="8">
    <source>
        <dbReference type="ARBA" id="ARBA00022603"/>
    </source>
</evidence>
<evidence type="ECO:0000256" key="5">
    <source>
        <dbReference type="ARBA" id="ARBA00012807"/>
    </source>
</evidence>
<dbReference type="InterPro" id="IPR023148">
    <property type="entry name" value="tRNA_m1G_MeTrfase_C_sf"/>
</dbReference>
<dbReference type="NCBIfam" id="TIGR00088">
    <property type="entry name" value="trmD"/>
    <property type="match status" value="1"/>
</dbReference>
<keyword evidence="10 15" id="KW-0949">S-adenosyl-L-methionine</keyword>
<dbReference type="InterPro" id="IPR016181">
    <property type="entry name" value="Acyl_CoA_acyltransferase"/>
</dbReference>
<dbReference type="Gene3D" id="3.40.630.30">
    <property type="match status" value="1"/>
</dbReference>
<feature type="binding site" evidence="15">
    <location>
        <position position="118"/>
    </location>
    <ligand>
        <name>S-adenosyl-L-methionine</name>
        <dbReference type="ChEBI" id="CHEBI:59789"/>
    </ligand>
</feature>